<dbReference type="AlphaFoldDB" id="A0A1H9G8J7"/>
<feature type="transmembrane region" description="Helical" evidence="1">
    <location>
        <begin position="26"/>
        <end position="54"/>
    </location>
</feature>
<dbReference type="STRING" id="403935.SAMN05216481_108151"/>
<keyword evidence="1" id="KW-1133">Transmembrane helix</keyword>
<evidence type="ECO:0008006" key="4">
    <source>
        <dbReference type="Google" id="ProtNLM"/>
    </source>
</evidence>
<keyword evidence="3" id="KW-1185">Reference proteome</keyword>
<reference evidence="2 3" key="1">
    <citation type="submission" date="2016-10" db="EMBL/GenBank/DDBJ databases">
        <authorList>
            <person name="de Groot N.N."/>
        </authorList>
    </citation>
    <scope>NUCLEOTIDE SEQUENCE [LARGE SCALE GENOMIC DNA]</scope>
    <source>
        <strain evidence="2 3">CGMCC 4.3519</strain>
    </source>
</reference>
<proteinExistence type="predicted"/>
<protein>
    <recommendedName>
        <fullName evidence="4">DUF4190 domain-containing protein</fullName>
    </recommendedName>
</protein>
<dbReference type="RefSeq" id="WP_093660218.1">
    <property type="nucleotide sequence ID" value="NZ_FOET01000008.1"/>
</dbReference>
<feature type="transmembrane region" description="Helical" evidence="1">
    <location>
        <begin position="66"/>
        <end position="88"/>
    </location>
</feature>
<organism evidence="2 3">
    <name type="scientific">Streptomyces radiopugnans</name>
    <dbReference type="NCBI Taxonomy" id="403935"/>
    <lineage>
        <taxon>Bacteria</taxon>
        <taxon>Bacillati</taxon>
        <taxon>Actinomycetota</taxon>
        <taxon>Actinomycetes</taxon>
        <taxon>Kitasatosporales</taxon>
        <taxon>Streptomycetaceae</taxon>
        <taxon>Streptomyces</taxon>
    </lineage>
</organism>
<gene>
    <name evidence="2" type="ORF">SAMN05216481_108151</name>
</gene>
<accession>A0A1H9G8J7</accession>
<sequence>MSYPNYPNQPYPPQPPQPNPSNTLSIVGIVLGCVAFLFCPPLFGIAGIVCGVIANSKGERLAKTAIGVSAAGLIVGVILGIVAFQGVYGV</sequence>
<name>A0A1H9G8J7_9ACTN</name>
<keyword evidence="1" id="KW-0472">Membrane</keyword>
<keyword evidence="1" id="KW-0812">Transmembrane</keyword>
<dbReference type="Proteomes" id="UP000199055">
    <property type="component" value="Unassembled WGS sequence"/>
</dbReference>
<dbReference type="EMBL" id="FOET01000008">
    <property type="protein sequence ID" value="SEQ46353.1"/>
    <property type="molecule type" value="Genomic_DNA"/>
</dbReference>
<evidence type="ECO:0000256" key="1">
    <source>
        <dbReference type="SAM" id="Phobius"/>
    </source>
</evidence>
<evidence type="ECO:0000313" key="3">
    <source>
        <dbReference type="Proteomes" id="UP000199055"/>
    </source>
</evidence>
<evidence type="ECO:0000313" key="2">
    <source>
        <dbReference type="EMBL" id="SEQ46353.1"/>
    </source>
</evidence>